<name>A0A1H5HUA3_9MICC</name>
<reference evidence="6 7" key="1">
    <citation type="submission" date="2016-10" db="EMBL/GenBank/DDBJ databases">
        <authorList>
            <person name="de Groot N.N."/>
        </authorList>
    </citation>
    <scope>NUCLEOTIDE SEQUENCE [LARGE SCALE GENOMIC DNA]</scope>
    <source>
        <strain evidence="6 7">DSM 22274</strain>
    </source>
</reference>
<evidence type="ECO:0000313" key="6">
    <source>
        <dbReference type="EMBL" id="SEE31380.1"/>
    </source>
</evidence>
<keyword evidence="3" id="KW-0804">Transcription</keyword>
<dbReference type="SUPFAM" id="SSF48498">
    <property type="entry name" value="Tetracyclin repressor-like, C-terminal domain"/>
    <property type="match status" value="1"/>
</dbReference>
<feature type="DNA-binding region" description="H-T-H motif" evidence="4">
    <location>
        <begin position="32"/>
        <end position="51"/>
    </location>
</feature>
<evidence type="ECO:0000256" key="2">
    <source>
        <dbReference type="ARBA" id="ARBA00023125"/>
    </source>
</evidence>
<proteinExistence type="predicted"/>
<dbReference type="PROSITE" id="PS50977">
    <property type="entry name" value="HTH_TETR_2"/>
    <property type="match status" value="1"/>
</dbReference>
<dbReference type="EMBL" id="FNTV01000001">
    <property type="protein sequence ID" value="SEE31380.1"/>
    <property type="molecule type" value="Genomic_DNA"/>
</dbReference>
<dbReference type="InterPro" id="IPR023772">
    <property type="entry name" value="DNA-bd_HTH_TetR-type_CS"/>
</dbReference>
<accession>A0A1H5HUA3</accession>
<dbReference type="Proteomes" id="UP000182725">
    <property type="component" value="Unassembled WGS sequence"/>
</dbReference>
<feature type="domain" description="HTH tetR-type" evidence="5">
    <location>
        <begin position="9"/>
        <end position="69"/>
    </location>
</feature>
<dbReference type="PANTHER" id="PTHR47506">
    <property type="entry name" value="TRANSCRIPTIONAL REGULATORY PROTEIN"/>
    <property type="match status" value="1"/>
</dbReference>
<keyword evidence="1" id="KW-0805">Transcription regulation</keyword>
<evidence type="ECO:0000313" key="7">
    <source>
        <dbReference type="Proteomes" id="UP000182725"/>
    </source>
</evidence>
<sequence>MAQQGRPRTFVEHEVLDAAMQVFWRHGYEASSITQLRAATGLSSASLYGAFGSKEGLFERAIEHYIAGPGQVSELVGDLTLDPLEALGLMLHGTIEMQSEPTHPGGCLVALSATVGAGGDDYVAARSIVAARREEDREGIEACIRRAVAGGVIRSDYDPAVSAILVHTFVLGVSTQLLDGVPPAVLHTAAELLLNGLRPSAAAMGQDGSVEARTSILNNDK</sequence>
<gene>
    <name evidence="6" type="ORF">SAMN04489740_1106</name>
</gene>
<dbReference type="SUPFAM" id="SSF46689">
    <property type="entry name" value="Homeodomain-like"/>
    <property type="match status" value="1"/>
</dbReference>
<keyword evidence="2 4" id="KW-0238">DNA-binding</keyword>
<evidence type="ECO:0000256" key="3">
    <source>
        <dbReference type="ARBA" id="ARBA00023163"/>
    </source>
</evidence>
<evidence type="ECO:0000259" key="5">
    <source>
        <dbReference type="PROSITE" id="PS50977"/>
    </source>
</evidence>
<dbReference type="GO" id="GO:0003677">
    <property type="term" value="F:DNA binding"/>
    <property type="evidence" value="ECO:0007669"/>
    <property type="project" value="UniProtKB-UniRule"/>
</dbReference>
<dbReference type="PRINTS" id="PR00455">
    <property type="entry name" value="HTHTETR"/>
</dbReference>
<dbReference type="Pfam" id="PF00440">
    <property type="entry name" value="TetR_N"/>
    <property type="match status" value="1"/>
</dbReference>
<dbReference type="InterPro" id="IPR036271">
    <property type="entry name" value="Tet_transcr_reg_TetR-rel_C_sf"/>
</dbReference>
<dbReference type="PROSITE" id="PS01081">
    <property type="entry name" value="HTH_TETR_1"/>
    <property type="match status" value="1"/>
</dbReference>
<evidence type="ECO:0000256" key="4">
    <source>
        <dbReference type="PROSITE-ProRule" id="PRU00335"/>
    </source>
</evidence>
<evidence type="ECO:0000256" key="1">
    <source>
        <dbReference type="ARBA" id="ARBA00023015"/>
    </source>
</evidence>
<dbReference type="InterPro" id="IPR009057">
    <property type="entry name" value="Homeodomain-like_sf"/>
</dbReference>
<protein>
    <submittedName>
        <fullName evidence="6">Transcriptional regulator, TetR family</fullName>
    </submittedName>
</protein>
<organism evidence="6 7">
    <name type="scientific">Arthrobacter alpinus</name>
    <dbReference type="NCBI Taxonomy" id="656366"/>
    <lineage>
        <taxon>Bacteria</taxon>
        <taxon>Bacillati</taxon>
        <taxon>Actinomycetota</taxon>
        <taxon>Actinomycetes</taxon>
        <taxon>Micrococcales</taxon>
        <taxon>Micrococcaceae</taxon>
        <taxon>Arthrobacter</taxon>
    </lineage>
</organism>
<dbReference type="PANTHER" id="PTHR47506:SF1">
    <property type="entry name" value="HTH-TYPE TRANSCRIPTIONAL REGULATOR YJDC"/>
    <property type="match status" value="1"/>
</dbReference>
<dbReference type="InterPro" id="IPR001647">
    <property type="entry name" value="HTH_TetR"/>
</dbReference>
<dbReference type="AlphaFoldDB" id="A0A1H5HUA3"/>
<dbReference type="RefSeq" id="WP_074710901.1">
    <property type="nucleotide sequence ID" value="NZ_FNTV01000001.1"/>
</dbReference>
<dbReference type="Gene3D" id="1.10.357.10">
    <property type="entry name" value="Tetracycline Repressor, domain 2"/>
    <property type="match status" value="1"/>
</dbReference>
<dbReference type="Gene3D" id="1.10.10.60">
    <property type="entry name" value="Homeodomain-like"/>
    <property type="match status" value="1"/>
</dbReference>